<dbReference type="EMBL" id="JAADYS010001811">
    <property type="protein sequence ID" value="KAF4460973.1"/>
    <property type="molecule type" value="Genomic_DNA"/>
</dbReference>
<comment type="caution">
    <text evidence="1">The sequence shown here is derived from an EMBL/GenBank/DDBJ whole genome shotgun (WGS) entry which is preliminary data.</text>
</comment>
<accession>A0A8H4L3R6</accession>
<dbReference type="AlphaFoldDB" id="A0A8H4L3R6"/>
<name>A0A8H4L3R6_9HYPO</name>
<reference evidence="1 2" key="1">
    <citation type="submission" date="2020-01" db="EMBL/GenBank/DDBJ databases">
        <title>Identification and distribution of gene clusters putatively required for synthesis of sphingolipid metabolism inhibitors in phylogenetically diverse species of the filamentous fungus Fusarium.</title>
        <authorList>
            <person name="Kim H.-S."/>
            <person name="Busman M."/>
            <person name="Brown D.W."/>
            <person name="Divon H."/>
            <person name="Uhlig S."/>
            <person name="Proctor R.H."/>
        </authorList>
    </citation>
    <scope>NUCLEOTIDE SEQUENCE [LARGE SCALE GENOMIC DNA]</scope>
    <source>
        <strain evidence="1 2">NRRL 20459</strain>
    </source>
</reference>
<organism evidence="1 2">
    <name type="scientific">Fusarium albosuccineum</name>
    <dbReference type="NCBI Taxonomy" id="1237068"/>
    <lineage>
        <taxon>Eukaryota</taxon>
        <taxon>Fungi</taxon>
        <taxon>Dikarya</taxon>
        <taxon>Ascomycota</taxon>
        <taxon>Pezizomycotina</taxon>
        <taxon>Sordariomycetes</taxon>
        <taxon>Hypocreomycetidae</taxon>
        <taxon>Hypocreales</taxon>
        <taxon>Nectriaceae</taxon>
        <taxon>Fusarium</taxon>
        <taxon>Fusarium decemcellulare species complex</taxon>
    </lineage>
</organism>
<keyword evidence="2" id="KW-1185">Reference proteome</keyword>
<protein>
    <submittedName>
        <fullName evidence="1">Uncharacterized protein</fullName>
    </submittedName>
</protein>
<dbReference type="Proteomes" id="UP000554235">
    <property type="component" value="Unassembled WGS sequence"/>
</dbReference>
<evidence type="ECO:0000313" key="2">
    <source>
        <dbReference type="Proteomes" id="UP000554235"/>
    </source>
</evidence>
<evidence type="ECO:0000313" key="1">
    <source>
        <dbReference type="EMBL" id="KAF4460973.1"/>
    </source>
</evidence>
<proteinExistence type="predicted"/>
<gene>
    <name evidence="1" type="ORF">FALBO_12237</name>
</gene>
<sequence>MLNASIHRVTLRPCAENAHVPAAMQQHNHVLGLAHPYHAPHFASCFGCFCSHWQIVPEHVAEAVPEPSRLGANAATQARRAGAIRHFGILPSWWYPWFRISNPSLWHLRDGRGQQPGFR</sequence>